<dbReference type="RefSeq" id="WP_072998659.1">
    <property type="nucleotide sequence ID" value="NZ_FQUM01000001.1"/>
</dbReference>
<dbReference type="InterPro" id="IPR046917">
    <property type="entry name" value="ABC-3C_CTD12"/>
</dbReference>
<reference evidence="2 3" key="1">
    <citation type="submission" date="2016-11" db="EMBL/GenBank/DDBJ databases">
        <authorList>
            <person name="Jaros S."/>
            <person name="Januszkiewicz K."/>
            <person name="Wedrychowicz H."/>
        </authorList>
    </citation>
    <scope>NUCLEOTIDE SEQUENCE [LARGE SCALE GENOMIC DNA]</scope>
    <source>
        <strain evidence="2 3">DSM 26910</strain>
    </source>
</reference>
<dbReference type="Pfam" id="PF20279">
    <property type="entry name" value="CTD12"/>
    <property type="match status" value="1"/>
</dbReference>
<keyword evidence="3" id="KW-1185">Reference proteome</keyword>
<dbReference type="Proteomes" id="UP000184164">
    <property type="component" value="Unassembled WGS sequence"/>
</dbReference>
<dbReference type="AlphaFoldDB" id="A0A1M4U2R0"/>
<name>A0A1M4U2R0_9BACT</name>
<gene>
    <name evidence="2" type="ORF">SAMN05444274_101553</name>
</gene>
<sequence>MDFTTNIAYNISDDEFEDLSNLLASRLNGNEIISFARGTDGGKDGRRIGFSRDIKKWKTAGSKFIIQAKHTENPIASCSDNKFHGNKTSIISGEIEKIKQLKAKNELEYYVLFTNRKYTGNADSTIRKDISSNAKVDIDNVEIIGIETINQLLSLDSNKDLVVRFNLNNQHIPFEFSDEEIKEVIVAFKTQLPKISKDIEKEVNSLKYDYTHIDKDKKNEKNELSKEYYQNEILGRSLVEFDKIEQFLNNPVNEALKDSYFDTAHELNQIISIKRDNFNAFEELFIHIYKLVCNGSAVLKGSKRHVTTFLHYMYIECLIGKK</sequence>
<dbReference type="EMBL" id="FQUM01000001">
    <property type="protein sequence ID" value="SHE50983.1"/>
    <property type="molecule type" value="Genomic_DNA"/>
</dbReference>
<dbReference type="OrthoDB" id="7820209at2"/>
<organism evidence="2 3">
    <name type="scientific">Mariniphaga anaerophila</name>
    <dbReference type="NCBI Taxonomy" id="1484053"/>
    <lineage>
        <taxon>Bacteria</taxon>
        <taxon>Pseudomonadati</taxon>
        <taxon>Bacteroidota</taxon>
        <taxon>Bacteroidia</taxon>
        <taxon>Marinilabiliales</taxon>
        <taxon>Prolixibacteraceae</taxon>
        <taxon>Mariniphaga</taxon>
    </lineage>
</organism>
<evidence type="ECO:0000313" key="2">
    <source>
        <dbReference type="EMBL" id="SHE50983.1"/>
    </source>
</evidence>
<evidence type="ECO:0000259" key="1">
    <source>
        <dbReference type="Pfam" id="PF20279"/>
    </source>
</evidence>
<proteinExistence type="predicted"/>
<evidence type="ECO:0000313" key="3">
    <source>
        <dbReference type="Proteomes" id="UP000184164"/>
    </source>
</evidence>
<accession>A0A1M4U2R0</accession>
<dbReference type="STRING" id="1484053.SAMN05444274_101553"/>
<feature type="domain" description="ABC-three component systems C-terminal" evidence="1">
    <location>
        <begin position="172"/>
        <end position="320"/>
    </location>
</feature>
<protein>
    <recommendedName>
        <fullName evidence="1">ABC-three component systems C-terminal domain-containing protein</fullName>
    </recommendedName>
</protein>